<dbReference type="AlphaFoldDB" id="A0A7R9PAL8"/>
<organism evidence="2">
    <name type="scientific">Timema californicum</name>
    <name type="common">California timema</name>
    <name type="synonym">Walking stick</name>
    <dbReference type="NCBI Taxonomy" id="61474"/>
    <lineage>
        <taxon>Eukaryota</taxon>
        <taxon>Metazoa</taxon>
        <taxon>Ecdysozoa</taxon>
        <taxon>Arthropoda</taxon>
        <taxon>Hexapoda</taxon>
        <taxon>Insecta</taxon>
        <taxon>Pterygota</taxon>
        <taxon>Neoptera</taxon>
        <taxon>Polyneoptera</taxon>
        <taxon>Phasmatodea</taxon>
        <taxon>Timematodea</taxon>
        <taxon>Timematoidea</taxon>
        <taxon>Timematidae</taxon>
        <taxon>Timema</taxon>
    </lineage>
</organism>
<protein>
    <submittedName>
        <fullName evidence="2">(California timema) hypothetical protein</fullName>
    </submittedName>
</protein>
<dbReference type="InterPro" id="IPR036397">
    <property type="entry name" value="RNaseH_sf"/>
</dbReference>
<keyword evidence="1" id="KW-0472">Membrane</keyword>
<name>A0A7R9PAL8_TIMCA</name>
<accession>A0A7R9PAL8</accession>
<feature type="transmembrane region" description="Helical" evidence="1">
    <location>
        <begin position="7"/>
        <end position="26"/>
    </location>
</feature>
<gene>
    <name evidence="2" type="ORF">TCMB3V08_LOCUS8763</name>
</gene>
<evidence type="ECO:0000313" key="2">
    <source>
        <dbReference type="EMBL" id="CAD7576189.1"/>
    </source>
</evidence>
<dbReference type="GO" id="GO:0003676">
    <property type="term" value="F:nucleic acid binding"/>
    <property type="evidence" value="ECO:0007669"/>
    <property type="project" value="InterPro"/>
</dbReference>
<keyword evidence="1" id="KW-0812">Transmembrane</keyword>
<proteinExistence type="predicted"/>
<evidence type="ECO:0000256" key="1">
    <source>
        <dbReference type="SAM" id="Phobius"/>
    </source>
</evidence>
<dbReference type="Gene3D" id="3.30.420.10">
    <property type="entry name" value="Ribonuclease H-like superfamily/Ribonuclease H"/>
    <property type="match status" value="1"/>
</dbReference>
<sequence>MRNTCRCGGWCILMSALGLLETGYMFRIAPDESSRKPFIRTLTVRCGADRVAANTRIRMTIRMSPEMFGSFRTLFRANHQAVQVGTYSSPMISLVLTDSSQLNADDFETLPYQIMYPYAKPYDLHEHKSAVSAKEAMGLLYIFYSTFGQQRMGGGRGVLFRDETTISAVEENTQYVRRGPGEAFRTDCVVQNLNYPTKVVIWSGISIYGTGHIHIVQGNMNAGQYREGVETSPMASLVLTDGFEKLPDQIM</sequence>
<dbReference type="EMBL" id="OE183972">
    <property type="protein sequence ID" value="CAD7576189.1"/>
    <property type="molecule type" value="Genomic_DNA"/>
</dbReference>
<keyword evidence="1" id="KW-1133">Transmembrane helix</keyword>
<reference evidence="2" key="1">
    <citation type="submission" date="2020-11" db="EMBL/GenBank/DDBJ databases">
        <authorList>
            <person name="Tran Van P."/>
        </authorList>
    </citation>
    <scope>NUCLEOTIDE SEQUENCE</scope>
</reference>